<dbReference type="GO" id="GO:0005829">
    <property type="term" value="C:cytosol"/>
    <property type="evidence" value="ECO:0007669"/>
    <property type="project" value="TreeGrafter"/>
</dbReference>
<reference evidence="3" key="1">
    <citation type="submission" date="2006-07" db="EMBL/GenBank/DDBJ databases">
        <title>Complete sequence of Thiomicrospira crunogena XCL-2.</title>
        <authorList>
            <consortium name="US DOE Joint Genome Institute"/>
            <person name="Copeland A."/>
            <person name="Lucas S."/>
            <person name="Lapidus A."/>
            <person name="Barry K."/>
            <person name="Detter J.C."/>
            <person name="Glavina del Rio T."/>
            <person name="Hammon N."/>
            <person name="Israni S."/>
            <person name="Dalin E."/>
            <person name="Tice H."/>
            <person name="Pitluck S."/>
            <person name="Chain P."/>
            <person name="Malfatti S."/>
            <person name="Shin M."/>
            <person name="Vergez L."/>
            <person name="Schmutz J."/>
            <person name="Larimer F."/>
            <person name="Land M."/>
            <person name="Hauser L."/>
            <person name="Kyrpides N."/>
            <person name="Lykidis A."/>
            <person name="Scott K.M."/>
            <person name="Sievert S."/>
            <person name="Kerfeld C."/>
            <person name="Freyermuth S."/>
            <person name="Dobrinski K."/>
            <person name="Boller A."/>
            <person name="Fitzpatrick K."/>
            <person name="Thoma P."/>
            <person name="Moore J."/>
            <person name="Richardson P."/>
        </authorList>
    </citation>
    <scope>NUCLEOTIDE SEQUENCE</scope>
    <source>
        <strain evidence="3">XCL-2</strain>
    </source>
</reference>
<evidence type="ECO:0000256" key="1">
    <source>
        <dbReference type="ARBA" id="ARBA00022676"/>
    </source>
</evidence>
<keyword evidence="1" id="KW-0328">Glycosyltransferase</keyword>
<dbReference type="CAZy" id="GT9">
    <property type="family name" value="Glycosyltransferase Family 9"/>
</dbReference>
<dbReference type="STRING" id="317025.Tcr_1745"/>
<evidence type="ECO:0000313" key="3">
    <source>
        <dbReference type="EMBL" id="ABB42337.1"/>
    </source>
</evidence>
<dbReference type="SUPFAM" id="SSF53756">
    <property type="entry name" value="UDP-Glycosyltransferase/glycogen phosphorylase"/>
    <property type="match status" value="1"/>
</dbReference>
<gene>
    <name evidence="3" type="ordered locus">Tcr_1745</name>
</gene>
<dbReference type="OrthoDB" id="9781892at2"/>
<evidence type="ECO:0000256" key="2">
    <source>
        <dbReference type="ARBA" id="ARBA00022679"/>
    </source>
</evidence>
<dbReference type="InterPro" id="IPR051199">
    <property type="entry name" value="LPS_LOS_Heptosyltrfase"/>
</dbReference>
<dbReference type="KEGG" id="tcx:Tcr_1745"/>
<dbReference type="HOGENOM" id="CLU_038371_3_0_6"/>
<dbReference type="eggNOG" id="COG0859">
    <property type="taxonomic scope" value="Bacteria"/>
</dbReference>
<name>Q31ET6_HYDCU</name>
<dbReference type="CDD" id="cd03789">
    <property type="entry name" value="GT9_LPS_heptosyltransferase"/>
    <property type="match status" value="1"/>
</dbReference>
<dbReference type="AlphaFoldDB" id="Q31ET6"/>
<dbReference type="PANTHER" id="PTHR30160:SF1">
    <property type="entry name" value="LIPOPOLYSACCHARIDE 1,2-N-ACETYLGLUCOSAMINETRANSFERASE-RELATED"/>
    <property type="match status" value="1"/>
</dbReference>
<dbReference type="GO" id="GO:0009244">
    <property type="term" value="P:lipopolysaccharide core region biosynthetic process"/>
    <property type="evidence" value="ECO:0007669"/>
    <property type="project" value="TreeGrafter"/>
</dbReference>
<dbReference type="Pfam" id="PF01075">
    <property type="entry name" value="Glyco_transf_9"/>
    <property type="match status" value="1"/>
</dbReference>
<dbReference type="GO" id="GO:0008713">
    <property type="term" value="F:ADP-heptose-lipopolysaccharide heptosyltransferase activity"/>
    <property type="evidence" value="ECO:0007669"/>
    <property type="project" value="TreeGrafter"/>
</dbReference>
<proteinExistence type="predicted"/>
<dbReference type="InterPro" id="IPR002201">
    <property type="entry name" value="Glyco_trans_9"/>
</dbReference>
<dbReference type="EMBL" id="CP000109">
    <property type="protein sequence ID" value="ABB42337.1"/>
    <property type="molecule type" value="Genomic_DNA"/>
</dbReference>
<keyword evidence="2 3" id="KW-0808">Transferase</keyword>
<organism evidence="3">
    <name type="scientific">Hydrogenovibrio crunogenus (strain DSM 25203 / XCL-2)</name>
    <name type="common">Thiomicrospira crunogena</name>
    <dbReference type="NCBI Taxonomy" id="317025"/>
    <lineage>
        <taxon>Bacteria</taxon>
        <taxon>Pseudomonadati</taxon>
        <taxon>Pseudomonadota</taxon>
        <taxon>Gammaproteobacteria</taxon>
        <taxon>Thiotrichales</taxon>
        <taxon>Piscirickettsiaceae</taxon>
        <taxon>Hydrogenovibrio</taxon>
    </lineage>
</organism>
<accession>Q31ET6</accession>
<dbReference type="PANTHER" id="PTHR30160">
    <property type="entry name" value="TETRAACYLDISACCHARIDE 4'-KINASE-RELATED"/>
    <property type="match status" value="1"/>
</dbReference>
<protein>
    <submittedName>
        <fullName evidence="3">Glycosyl transferase, family 9</fullName>
    </submittedName>
</protein>
<dbReference type="Gene3D" id="3.40.50.2000">
    <property type="entry name" value="Glycogen Phosphorylase B"/>
    <property type="match status" value="2"/>
</dbReference>
<sequence length="406" mass="45822">MNVDLMRKIDHHLGIPLTFVSTYLLKVAHWITRKKPTTPKNILFVELSEMGSTIIADPAMKRAQKRLNANLFFVIFSKNKPSLDLLNTIPQENIFTLCEDNLFTLMRDAVRYLFWCRKNKIDTAIDLELFSRVSALLTGFSGANNRVGYHNFHGEGLYRGEMLTHKVTYNPHIHIAKNFIALIHALEAKTAEVPYSKVLITDHDIQLDQVTFNAEEKAFVYDKIQACFPAFEKEQHQLILMNPNASDLLPQRRWPKENFIALMQAVLARYENAVILITGAPNEQEEAEALRLQVGHERCVNFAGQLKLLEMPILYTVSRLMVTNDSGPGHFSSITPLKTFVLFGPETPKLYGSLGNSTPLFAGLACSPCVSAANHRKTPCTEPVCMDAITVDQVLKQIEIELKDPA</sequence>